<keyword evidence="3" id="KW-1185">Reference proteome</keyword>
<dbReference type="OrthoDB" id="122045at2"/>
<reference evidence="2 3" key="1">
    <citation type="journal article" date="2009" name="Appl. Environ. Microbiol.">
        <title>Three genomes from the phylum Acidobacteria provide insight into the lifestyles of these microorganisms in soils.</title>
        <authorList>
            <person name="Ward N.L."/>
            <person name="Challacombe J.F."/>
            <person name="Janssen P.H."/>
            <person name="Henrissat B."/>
            <person name="Coutinho P.M."/>
            <person name="Wu M."/>
            <person name="Xie G."/>
            <person name="Haft D.H."/>
            <person name="Sait M."/>
            <person name="Badger J."/>
            <person name="Barabote R.D."/>
            <person name="Bradley B."/>
            <person name="Brettin T.S."/>
            <person name="Brinkac L.M."/>
            <person name="Bruce D."/>
            <person name="Creasy T."/>
            <person name="Daugherty S.C."/>
            <person name="Davidsen T.M."/>
            <person name="DeBoy R.T."/>
            <person name="Detter J.C."/>
            <person name="Dodson R.J."/>
            <person name="Durkin A.S."/>
            <person name="Ganapathy A."/>
            <person name="Gwinn-Giglio M."/>
            <person name="Han C.S."/>
            <person name="Khouri H."/>
            <person name="Kiss H."/>
            <person name="Kothari S.P."/>
            <person name="Madupu R."/>
            <person name="Nelson K.E."/>
            <person name="Nelson W.C."/>
            <person name="Paulsen I."/>
            <person name="Penn K."/>
            <person name="Ren Q."/>
            <person name="Rosovitz M.J."/>
            <person name="Selengut J.D."/>
            <person name="Shrivastava S."/>
            <person name="Sullivan S.A."/>
            <person name="Tapia R."/>
            <person name="Thompson L.S."/>
            <person name="Watkins K.L."/>
            <person name="Yang Q."/>
            <person name="Yu C."/>
            <person name="Zafar N."/>
            <person name="Zhou L."/>
            <person name="Kuske C.R."/>
        </authorList>
    </citation>
    <scope>NUCLEOTIDE SEQUENCE [LARGE SCALE GENOMIC DNA]</scope>
    <source>
        <strain evidence="2 3">Ellin345</strain>
    </source>
</reference>
<sequence length="199" mass="22289">MRKSLWLLVLLAFFSVPHLMHAQQLDAGFGVFTLVAPSNTTLTSTSFTPQSIGGGAFPAVSANYLWKNHLGIQGEVTWRASDNVYGGYQPFRPILYDFNAMYAPYLGKHVELELLGGIGGQSSRFYNAYYQCTFYGCSDYSSSNHFLGHVGGGIRFYVWHRVFVRPEAHAYFVHNNWEFNSGQSQRYGVSIGYSFGSSD</sequence>
<dbReference type="KEGG" id="aba:Acid345_3692"/>
<keyword evidence="1" id="KW-0732">Signal</keyword>
<dbReference type="eggNOG" id="ENOG50338DZ">
    <property type="taxonomic scope" value="Bacteria"/>
</dbReference>
<organism evidence="2 3">
    <name type="scientific">Koribacter versatilis (strain Ellin345)</name>
    <dbReference type="NCBI Taxonomy" id="204669"/>
    <lineage>
        <taxon>Bacteria</taxon>
        <taxon>Pseudomonadati</taxon>
        <taxon>Acidobacteriota</taxon>
        <taxon>Terriglobia</taxon>
        <taxon>Terriglobales</taxon>
        <taxon>Candidatus Korobacteraceae</taxon>
        <taxon>Candidatus Korobacter</taxon>
    </lineage>
</organism>
<dbReference type="HOGENOM" id="CLU_1370650_0_0_0"/>
<dbReference type="EMBL" id="CP000360">
    <property type="protein sequence ID" value="ABF42693.1"/>
    <property type="molecule type" value="Genomic_DNA"/>
</dbReference>
<dbReference type="AlphaFoldDB" id="Q1IKA7"/>
<evidence type="ECO:0000256" key="1">
    <source>
        <dbReference type="SAM" id="SignalP"/>
    </source>
</evidence>
<accession>Q1IKA7</accession>
<gene>
    <name evidence="2" type="ordered locus">Acid345_3692</name>
</gene>
<feature type="chain" id="PRO_5004191605" description="Outer membrane protein beta-barrel domain-containing protein" evidence="1">
    <location>
        <begin position="23"/>
        <end position="199"/>
    </location>
</feature>
<evidence type="ECO:0008006" key="4">
    <source>
        <dbReference type="Google" id="ProtNLM"/>
    </source>
</evidence>
<proteinExistence type="predicted"/>
<evidence type="ECO:0000313" key="3">
    <source>
        <dbReference type="Proteomes" id="UP000002432"/>
    </source>
</evidence>
<dbReference type="RefSeq" id="WP_011524492.1">
    <property type="nucleotide sequence ID" value="NC_008009.1"/>
</dbReference>
<name>Q1IKA7_KORVE</name>
<protein>
    <recommendedName>
        <fullName evidence="4">Outer membrane protein beta-barrel domain-containing protein</fullName>
    </recommendedName>
</protein>
<dbReference type="EnsemblBacteria" id="ABF42693">
    <property type="protein sequence ID" value="ABF42693"/>
    <property type="gene ID" value="Acid345_3692"/>
</dbReference>
<dbReference type="Proteomes" id="UP000002432">
    <property type="component" value="Chromosome"/>
</dbReference>
<feature type="signal peptide" evidence="1">
    <location>
        <begin position="1"/>
        <end position="22"/>
    </location>
</feature>
<evidence type="ECO:0000313" key="2">
    <source>
        <dbReference type="EMBL" id="ABF42693.1"/>
    </source>
</evidence>